<proteinExistence type="predicted"/>
<keyword evidence="3" id="KW-1185">Reference proteome</keyword>
<dbReference type="InterPro" id="IPR013424">
    <property type="entry name" value="Ice-binding_C"/>
</dbReference>
<evidence type="ECO:0000259" key="1">
    <source>
        <dbReference type="Pfam" id="PF07589"/>
    </source>
</evidence>
<dbReference type="NCBIfam" id="TIGR02595">
    <property type="entry name" value="PEP_CTERM"/>
    <property type="match status" value="1"/>
</dbReference>
<feature type="domain" description="Ice-binding protein C-terminal" evidence="1">
    <location>
        <begin position="72"/>
        <end position="96"/>
    </location>
</feature>
<organism evidence="2 3">
    <name type="scientific">Massilia atriviolacea</name>
    <dbReference type="NCBI Taxonomy" id="2495579"/>
    <lineage>
        <taxon>Bacteria</taxon>
        <taxon>Pseudomonadati</taxon>
        <taxon>Pseudomonadota</taxon>
        <taxon>Betaproteobacteria</taxon>
        <taxon>Burkholderiales</taxon>
        <taxon>Oxalobacteraceae</taxon>
        <taxon>Telluria group</taxon>
        <taxon>Massilia</taxon>
    </lineage>
</organism>
<dbReference type="EMBL" id="RXLQ01000006">
    <property type="protein sequence ID" value="RSZ58760.1"/>
    <property type="molecule type" value="Genomic_DNA"/>
</dbReference>
<comment type="caution">
    <text evidence="2">The sequence shown here is derived from an EMBL/GenBank/DDBJ whole genome shotgun (WGS) entry which is preliminary data.</text>
</comment>
<evidence type="ECO:0000313" key="3">
    <source>
        <dbReference type="Proteomes" id="UP000278085"/>
    </source>
</evidence>
<name>A0A430HMM6_9BURK</name>
<reference evidence="2 3" key="1">
    <citation type="submission" date="2018-12" db="EMBL/GenBank/DDBJ databases">
        <authorList>
            <person name="Yang E."/>
        </authorList>
    </citation>
    <scope>NUCLEOTIDE SEQUENCE [LARGE SCALE GENOMIC DNA]</scope>
    <source>
        <strain evidence="2 3">SOD</strain>
    </source>
</reference>
<accession>A0A430HMM6</accession>
<dbReference type="AlphaFoldDB" id="A0A430HMM6"/>
<sequence>MLRSDGFGYDSTSINLAASNLSFADAPPATMSASERMSLTLGNSSASAAKLHLEIFTGSSLQSAYDAQAASAVPEPATTAMLAAGLALVAGAVRRRKAQDQ</sequence>
<evidence type="ECO:0000313" key="2">
    <source>
        <dbReference type="EMBL" id="RSZ58760.1"/>
    </source>
</evidence>
<protein>
    <submittedName>
        <fullName evidence="2">PEP-CTERM sorting domain-containing protein</fullName>
    </submittedName>
</protein>
<dbReference type="Proteomes" id="UP000278085">
    <property type="component" value="Unassembled WGS sequence"/>
</dbReference>
<gene>
    <name evidence="2" type="ORF">EJB06_13015</name>
</gene>
<dbReference type="Pfam" id="PF07589">
    <property type="entry name" value="PEP-CTERM"/>
    <property type="match status" value="1"/>
</dbReference>